<evidence type="ECO:0000313" key="10">
    <source>
        <dbReference type="EMBL" id="CAF0729476.1"/>
    </source>
</evidence>
<keyword evidence="3 8" id="KW-0812">Transmembrane</keyword>
<evidence type="ECO:0000256" key="1">
    <source>
        <dbReference type="ARBA" id="ARBA00004141"/>
    </source>
</evidence>
<evidence type="ECO:0000256" key="6">
    <source>
        <dbReference type="ARBA" id="ARBA00023136"/>
    </source>
</evidence>
<feature type="transmembrane region" description="Helical" evidence="8">
    <location>
        <begin position="791"/>
        <end position="810"/>
    </location>
</feature>
<evidence type="ECO:0000256" key="2">
    <source>
        <dbReference type="ARBA" id="ARBA00006618"/>
    </source>
</evidence>
<organism evidence="10 11">
    <name type="scientific">Adineta steineri</name>
    <dbReference type="NCBI Taxonomy" id="433720"/>
    <lineage>
        <taxon>Eukaryota</taxon>
        <taxon>Metazoa</taxon>
        <taxon>Spiralia</taxon>
        <taxon>Gnathifera</taxon>
        <taxon>Rotifera</taxon>
        <taxon>Eurotatoria</taxon>
        <taxon>Bdelloidea</taxon>
        <taxon>Adinetida</taxon>
        <taxon>Adinetidae</taxon>
        <taxon>Adineta</taxon>
    </lineage>
</organism>
<dbReference type="InterPro" id="IPR025958">
    <property type="entry name" value="SID1_TM_fam"/>
</dbReference>
<name>A0A813N4S7_9BILA</name>
<keyword evidence="4 9" id="KW-0732">Signal</keyword>
<feature type="transmembrane region" description="Helical" evidence="8">
    <location>
        <begin position="604"/>
        <end position="623"/>
    </location>
</feature>
<comment type="caution">
    <text evidence="10">The sequence shown here is derived from an EMBL/GenBank/DDBJ whole genome shotgun (WGS) entry which is preliminary data.</text>
</comment>
<dbReference type="AlphaFoldDB" id="A0A813N4S7"/>
<evidence type="ECO:0000256" key="9">
    <source>
        <dbReference type="SAM" id="SignalP"/>
    </source>
</evidence>
<feature type="chain" id="PRO_5033044403" evidence="9">
    <location>
        <begin position="23"/>
        <end position="825"/>
    </location>
</feature>
<keyword evidence="6 8" id="KW-0472">Membrane</keyword>
<keyword evidence="7" id="KW-0325">Glycoprotein</keyword>
<keyword evidence="5 8" id="KW-1133">Transmembrane helix</keyword>
<protein>
    <submittedName>
        <fullName evidence="10">Uncharacterized protein</fullName>
    </submittedName>
</protein>
<feature type="transmembrane region" description="Helical" evidence="8">
    <location>
        <begin position="573"/>
        <end position="592"/>
    </location>
</feature>
<dbReference type="GO" id="GO:0003725">
    <property type="term" value="F:double-stranded RNA binding"/>
    <property type="evidence" value="ECO:0007669"/>
    <property type="project" value="TreeGrafter"/>
</dbReference>
<dbReference type="PANTHER" id="PTHR12185:SF14">
    <property type="entry name" value="CHOLESTEROL UPTAKE PROTEIN 1"/>
    <property type="match status" value="1"/>
</dbReference>
<accession>A0A813N4S7</accession>
<dbReference type="GO" id="GO:0005886">
    <property type="term" value="C:plasma membrane"/>
    <property type="evidence" value="ECO:0007669"/>
    <property type="project" value="TreeGrafter"/>
</dbReference>
<evidence type="ECO:0000256" key="7">
    <source>
        <dbReference type="ARBA" id="ARBA00023180"/>
    </source>
</evidence>
<dbReference type="EMBL" id="CAJNOG010000004">
    <property type="protein sequence ID" value="CAF0729476.1"/>
    <property type="molecule type" value="Genomic_DNA"/>
</dbReference>
<feature type="transmembrane region" description="Helical" evidence="8">
    <location>
        <begin position="629"/>
        <end position="649"/>
    </location>
</feature>
<dbReference type="Proteomes" id="UP000663845">
    <property type="component" value="Unassembled WGS sequence"/>
</dbReference>
<evidence type="ECO:0000256" key="5">
    <source>
        <dbReference type="ARBA" id="ARBA00022989"/>
    </source>
</evidence>
<comment type="subcellular location">
    <subcellularLocation>
        <location evidence="1">Membrane</location>
        <topology evidence="1">Multi-pass membrane protein</topology>
    </subcellularLocation>
</comment>
<evidence type="ECO:0000256" key="8">
    <source>
        <dbReference type="SAM" id="Phobius"/>
    </source>
</evidence>
<feature type="transmembrane region" description="Helical" evidence="8">
    <location>
        <begin position="500"/>
        <end position="518"/>
    </location>
</feature>
<sequence>MQRLSFCIQLFIISNLFTVVKCHNLFSNALDSTLNPNVIMKNCTIGELCTGSVNSSSVYYYAVQYTFTPNTTVRVTTNMKYSIEQDAPILVVVRQIRGIVSWTLPYTFPNGMIYSNVSRILCLHNEANRTETHPATVFIEISTSNTNLIEYSIQLDNVTEYSLQVGVSHQFDVSPSMPVYYKYKFPPNVESVFIEVESQDQLCTSVSVQSFDCPVYDVNEIGIRQGHYQTMSKSASFNVHSKEFPNRNEFLLVFIVKPTDFDCLNDKESTMVQPAGVVDSKEFPNRNEFLLVFIVKPTDFDCLNDKESTMVQPAGVVDVPRKKTATVRLQTTTYYNYLLVAIFATSGLFFLIYLIAFSLMCKYKDTYDGLDTTHLASLEVTSGAELAERRASMQRSQTNEDESSTNAYARQTSAMEVIQPEGVGYVTVQQLCVREYIDLKQKFRIYPHTMVTIAIFYSLPVIQLVLQYQLNIDSIGNEDICYFNFLCTRQLFKLTAFNNIFSNIGYCALGILFFLIVFRRDKAYTQFLSQYPSVGKKYGIPQHFGLFYAMAIALFMEGVMSACYHVCPSRQNFQFDTSFMFIIAVLNLIKIYQKRHPDINPGSTGAFSFLAIIIFINVIGVYFDKQWFWITYAIIHIITSITFTGKIYYIGKLKFTVRVHVHLYRLMKDNGFFSWPLYPNRIGILILANLLNMGFAIYGAVYKPESFPNHLLFVFLGNLALYLVYYIIMKAIHREHFTSFSIAFLLLSLMLWISSMYFFYHEVKSYEVKPAISRTYNQRCILLNTYDSHDIWHVLSSFAMFFSFLSILTIDDGVRVIENDKLAAF</sequence>
<evidence type="ECO:0000256" key="4">
    <source>
        <dbReference type="ARBA" id="ARBA00022729"/>
    </source>
</evidence>
<evidence type="ECO:0000313" key="11">
    <source>
        <dbReference type="Proteomes" id="UP000663845"/>
    </source>
</evidence>
<feature type="transmembrane region" description="Helical" evidence="8">
    <location>
        <begin position="682"/>
        <end position="701"/>
    </location>
</feature>
<feature type="transmembrane region" description="Helical" evidence="8">
    <location>
        <begin position="334"/>
        <end position="356"/>
    </location>
</feature>
<dbReference type="GO" id="GO:0005764">
    <property type="term" value="C:lysosome"/>
    <property type="evidence" value="ECO:0007669"/>
    <property type="project" value="TreeGrafter"/>
</dbReference>
<evidence type="ECO:0000256" key="3">
    <source>
        <dbReference type="ARBA" id="ARBA00022692"/>
    </source>
</evidence>
<dbReference type="PANTHER" id="PTHR12185">
    <property type="entry name" value="SID1 TRANSMEMBRANE FAMILY MEMEBER"/>
    <property type="match status" value="1"/>
</dbReference>
<gene>
    <name evidence="10" type="ORF">JYZ213_LOCUS1081</name>
</gene>
<feature type="transmembrane region" description="Helical" evidence="8">
    <location>
        <begin position="546"/>
        <end position="567"/>
    </location>
</feature>
<feature type="signal peptide" evidence="9">
    <location>
        <begin position="1"/>
        <end position="22"/>
    </location>
</feature>
<proteinExistence type="inferred from homology"/>
<dbReference type="GO" id="GO:0051033">
    <property type="term" value="F:RNA transmembrane transporter activity"/>
    <property type="evidence" value="ECO:0007669"/>
    <property type="project" value="TreeGrafter"/>
</dbReference>
<feature type="transmembrane region" description="Helical" evidence="8">
    <location>
        <begin position="445"/>
        <end position="466"/>
    </location>
</feature>
<feature type="transmembrane region" description="Helical" evidence="8">
    <location>
        <begin position="740"/>
        <end position="760"/>
    </location>
</feature>
<comment type="similarity">
    <text evidence="2">Belongs to the SID1 family.</text>
</comment>
<dbReference type="Pfam" id="PF13965">
    <property type="entry name" value="SID-1_RNA_chan"/>
    <property type="match status" value="2"/>
</dbReference>
<reference evidence="10" key="1">
    <citation type="submission" date="2021-02" db="EMBL/GenBank/DDBJ databases">
        <authorList>
            <person name="Nowell W R."/>
        </authorList>
    </citation>
    <scope>NUCLEOTIDE SEQUENCE</scope>
</reference>
<feature type="transmembrane region" description="Helical" evidence="8">
    <location>
        <begin position="707"/>
        <end position="728"/>
    </location>
</feature>